<feature type="transmembrane region" description="Helical" evidence="1">
    <location>
        <begin position="51"/>
        <end position="71"/>
    </location>
</feature>
<keyword evidence="1" id="KW-0472">Membrane</keyword>
<keyword evidence="1" id="KW-1133">Transmembrane helix</keyword>
<keyword evidence="1" id="KW-0812">Transmembrane</keyword>
<sequence>MEFENHVPKVFLVCAGISVLCCLARPDFNLPLFVFAWMIWKEGDPTQKVRLIILMIITFIVDFIWLCYWGSAWGDESESGGWEAGVHHFVFAMSIINFIVKLAAIVLAFMAEKSTIKSQLPDKVAGLVGSRL</sequence>
<name>A0A1R2CTS8_9CILI</name>
<evidence type="ECO:0000313" key="3">
    <source>
        <dbReference type="Proteomes" id="UP000187209"/>
    </source>
</evidence>
<evidence type="ECO:0000313" key="2">
    <source>
        <dbReference type="EMBL" id="OMJ92436.1"/>
    </source>
</evidence>
<feature type="transmembrane region" description="Helical" evidence="1">
    <location>
        <begin position="91"/>
        <end position="111"/>
    </location>
</feature>
<dbReference type="Proteomes" id="UP000187209">
    <property type="component" value="Unassembled WGS sequence"/>
</dbReference>
<keyword evidence="3" id="KW-1185">Reference proteome</keyword>
<reference evidence="2 3" key="1">
    <citation type="submission" date="2016-11" db="EMBL/GenBank/DDBJ databases">
        <title>The macronuclear genome of Stentor coeruleus: a giant cell with tiny introns.</title>
        <authorList>
            <person name="Slabodnick M."/>
            <person name="Ruby J.G."/>
            <person name="Reiff S.B."/>
            <person name="Swart E.C."/>
            <person name="Gosai S."/>
            <person name="Prabakaran S."/>
            <person name="Witkowska E."/>
            <person name="Larue G.E."/>
            <person name="Fisher S."/>
            <person name="Freeman R.M."/>
            <person name="Gunawardena J."/>
            <person name="Chu W."/>
            <person name="Stover N.A."/>
            <person name="Gregory B.D."/>
            <person name="Nowacki M."/>
            <person name="Derisi J."/>
            <person name="Roy S.W."/>
            <person name="Marshall W.F."/>
            <person name="Sood P."/>
        </authorList>
    </citation>
    <scope>NUCLEOTIDE SEQUENCE [LARGE SCALE GENOMIC DNA]</scope>
    <source>
        <strain evidence="2">WM001</strain>
    </source>
</reference>
<gene>
    <name evidence="2" type="ORF">SteCoe_4773</name>
</gene>
<dbReference type="AlphaFoldDB" id="A0A1R2CTS8"/>
<proteinExistence type="predicted"/>
<organism evidence="2 3">
    <name type="scientific">Stentor coeruleus</name>
    <dbReference type="NCBI Taxonomy" id="5963"/>
    <lineage>
        <taxon>Eukaryota</taxon>
        <taxon>Sar</taxon>
        <taxon>Alveolata</taxon>
        <taxon>Ciliophora</taxon>
        <taxon>Postciliodesmatophora</taxon>
        <taxon>Heterotrichea</taxon>
        <taxon>Heterotrichida</taxon>
        <taxon>Stentoridae</taxon>
        <taxon>Stentor</taxon>
    </lineage>
</organism>
<feature type="transmembrane region" description="Helical" evidence="1">
    <location>
        <begin position="6"/>
        <end position="39"/>
    </location>
</feature>
<accession>A0A1R2CTS8</accession>
<dbReference type="EMBL" id="MPUH01000061">
    <property type="protein sequence ID" value="OMJ92436.1"/>
    <property type="molecule type" value="Genomic_DNA"/>
</dbReference>
<dbReference type="OrthoDB" id="282306at2759"/>
<evidence type="ECO:0000256" key="1">
    <source>
        <dbReference type="SAM" id="Phobius"/>
    </source>
</evidence>
<protein>
    <submittedName>
        <fullName evidence="2">Uncharacterized protein</fullName>
    </submittedName>
</protein>
<comment type="caution">
    <text evidence="2">The sequence shown here is derived from an EMBL/GenBank/DDBJ whole genome shotgun (WGS) entry which is preliminary data.</text>
</comment>